<gene>
    <name evidence="6" type="ORF">A2989_01540</name>
</gene>
<evidence type="ECO:0000259" key="5">
    <source>
        <dbReference type="PROSITE" id="PS50893"/>
    </source>
</evidence>
<keyword evidence="4" id="KW-0067">ATP-binding</keyword>
<dbReference type="GO" id="GO:0022857">
    <property type="term" value="F:transmembrane transporter activity"/>
    <property type="evidence" value="ECO:0007669"/>
    <property type="project" value="TreeGrafter"/>
</dbReference>
<dbReference type="GO" id="GO:0005886">
    <property type="term" value="C:plasma membrane"/>
    <property type="evidence" value="ECO:0007669"/>
    <property type="project" value="TreeGrafter"/>
</dbReference>
<proteinExistence type="inferred from homology"/>
<evidence type="ECO:0000256" key="1">
    <source>
        <dbReference type="ARBA" id="ARBA00005417"/>
    </source>
</evidence>
<dbReference type="PROSITE" id="PS00211">
    <property type="entry name" value="ABC_TRANSPORTER_1"/>
    <property type="match status" value="1"/>
</dbReference>
<evidence type="ECO:0000313" key="6">
    <source>
        <dbReference type="EMBL" id="OGD04064.1"/>
    </source>
</evidence>
<evidence type="ECO:0000313" key="7">
    <source>
        <dbReference type="Proteomes" id="UP000177080"/>
    </source>
</evidence>
<dbReference type="STRING" id="1797259.A2989_01540"/>
<dbReference type="GO" id="GO:0005524">
    <property type="term" value="F:ATP binding"/>
    <property type="evidence" value="ECO:0007669"/>
    <property type="project" value="UniProtKB-KW"/>
</dbReference>
<dbReference type="InterPro" id="IPR003439">
    <property type="entry name" value="ABC_transporter-like_ATP-bd"/>
</dbReference>
<dbReference type="CDD" id="cd03255">
    <property type="entry name" value="ABC_MJ0796_LolCDE_FtsE"/>
    <property type="match status" value="1"/>
</dbReference>
<evidence type="ECO:0000256" key="2">
    <source>
        <dbReference type="ARBA" id="ARBA00022448"/>
    </source>
</evidence>
<evidence type="ECO:0000256" key="4">
    <source>
        <dbReference type="ARBA" id="ARBA00022840"/>
    </source>
</evidence>
<comment type="caution">
    <text evidence="6">The sequence shown here is derived from an EMBL/GenBank/DDBJ whole genome shotgun (WGS) entry which is preliminary data.</text>
</comment>
<dbReference type="InterPro" id="IPR015854">
    <property type="entry name" value="ABC_transpr_LolD-like"/>
</dbReference>
<accession>A0A1F4ZF18</accession>
<dbReference type="Gene3D" id="3.40.50.300">
    <property type="entry name" value="P-loop containing nucleotide triphosphate hydrolases"/>
    <property type="match status" value="1"/>
</dbReference>
<dbReference type="FunFam" id="3.40.50.300:FF:000056">
    <property type="entry name" value="Cell division ATP-binding protein FtsE"/>
    <property type="match status" value="1"/>
</dbReference>
<dbReference type="InterPro" id="IPR017871">
    <property type="entry name" value="ABC_transporter-like_CS"/>
</dbReference>
<dbReference type="EMBL" id="MEXN01000003">
    <property type="protein sequence ID" value="OGD04064.1"/>
    <property type="molecule type" value="Genomic_DNA"/>
</dbReference>
<dbReference type="GO" id="GO:0016887">
    <property type="term" value="F:ATP hydrolysis activity"/>
    <property type="evidence" value="ECO:0007669"/>
    <property type="project" value="InterPro"/>
</dbReference>
<organism evidence="6 7">
    <name type="scientific">Candidatus Amesbacteria bacterium RIFCSPLOWO2_01_FULL_48_25</name>
    <dbReference type="NCBI Taxonomy" id="1797259"/>
    <lineage>
        <taxon>Bacteria</taxon>
        <taxon>Candidatus Amesiibacteriota</taxon>
    </lineage>
</organism>
<dbReference type="PROSITE" id="PS50893">
    <property type="entry name" value="ABC_TRANSPORTER_2"/>
    <property type="match status" value="1"/>
</dbReference>
<comment type="similarity">
    <text evidence="1">Belongs to the ABC transporter superfamily.</text>
</comment>
<keyword evidence="3" id="KW-0547">Nucleotide-binding</keyword>
<dbReference type="Proteomes" id="UP000177080">
    <property type="component" value="Unassembled WGS sequence"/>
</dbReference>
<reference evidence="6 7" key="1">
    <citation type="journal article" date="2016" name="Nat. Commun.">
        <title>Thousands of microbial genomes shed light on interconnected biogeochemical processes in an aquifer system.</title>
        <authorList>
            <person name="Anantharaman K."/>
            <person name="Brown C.T."/>
            <person name="Hug L.A."/>
            <person name="Sharon I."/>
            <person name="Castelle C.J."/>
            <person name="Probst A.J."/>
            <person name="Thomas B.C."/>
            <person name="Singh A."/>
            <person name="Wilkins M.J."/>
            <person name="Karaoz U."/>
            <person name="Brodie E.L."/>
            <person name="Williams K.H."/>
            <person name="Hubbard S.S."/>
            <person name="Banfield J.F."/>
        </authorList>
    </citation>
    <scope>NUCLEOTIDE SEQUENCE [LARGE SCALE GENOMIC DNA]</scope>
</reference>
<sequence length="225" mass="24538">MVTAKNLTKKFGSILALQDLTLEIPTGEFVFLTGPSGSGKTTLLRLIYRDLKPDSGTIQVDNQEVSKLPGSKLPSLRRTIGVVFQDFKLLSDRNVWENVSLPLEVRGIPPAKIRSAAKVALELVGLTPRSSMFPSQLSGGELQRVALARAIVGRPRLLLADEPTGNLDPKTGKNIVKLLKDIHSELKTTVIMATHNADIVNSFSQRVISLDEGRISKDSPKGKYD</sequence>
<dbReference type="SUPFAM" id="SSF52540">
    <property type="entry name" value="P-loop containing nucleoside triphosphate hydrolases"/>
    <property type="match status" value="1"/>
</dbReference>
<protein>
    <recommendedName>
        <fullName evidence="5">ABC transporter domain-containing protein</fullName>
    </recommendedName>
</protein>
<dbReference type="Pfam" id="PF00005">
    <property type="entry name" value="ABC_tran"/>
    <property type="match status" value="1"/>
</dbReference>
<dbReference type="InterPro" id="IPR003593">
    <property type="entry name" value="AAA+_ATPase"/>
</dbReference>
<dbReference type="AlphaFoldDB" id="A0A1F4ZF18"/>
<dbReference type="InterPro" id="IPR027417">
    <property type="entry name" value="P-loop_NTPase"/>
</dbReference>
<dbReference type="PANTHER" id="PTHR24220">
    <property type="entry name" value="IMPORT ATP-BINDING PROTEIN"/>
    <property type="match status" value="1"/>
</dbReference>
<keyword evidence="2" id="KW-0813">Transport</keyword>
<feature type="domain" description="ABC transporter" evidence="5">
    <location>
        <begin position="2"/>
        <end position="225"/>
    </location>
</feature>
<dbReference type="InterPro" id="IPR017911">
    <property type="entry name" value="MacB-like_ATP-bd"/>
</dbReference>
<evidence type="ECO:0000256" key="3">
    <source>
        <dbReference type="ARBA" id="ARBA00022741"/>
    </source>
</evidence>
<dbReference type="SMART" id="SM00382">
    <property type="entry name" value="AAA"/>
    <property type="match status" value="1"/>
</dbReference>
<dbReference type="PANTHER" id="PTHR24220:SF470">
    <property type="entry name" value="CELL DIVISION ATP-BINDING PROTEIN FTSE"/>
    <property type="match status" value="1"/>
</dbReference>
<name>A0A1F4ZF18_9BACT</name>